<sequence length="122" mass="13692">MLDRVEGSDCSVLEPDIHKLWSDFSCRRASLSSALKEVISEQSWMSRLSMSSSLSFKNNLASNRGQLNMQRDETLDLPVVTCANFTSWWCPATTFAARGRPLSVSAIFLPMFSSFESMVRSL</sequence>
<gene>
    <name evidence="1" type="ORF">ZEAMMB73_Zm00001d013821</name>
</gene>
<name>A0A1D6GMF4_MAIZE</name>
<accession>A0A1D6GMF4</accession>
<evidence type="ECO:0000313" key="1">
    <source>
        <dbReference type="EMBL" id="AQK64459.1"/>
    </source>
</evidence>
<dbReference type="ExpressionAtlas" id="A0A1D6GMF4">
    <property type="expression patterns" value="baseline and differential"/>
</dbReference>
<proteinExistence type="predicted"/>
<reference evidence="1" key="1">
    <citation type="submission" date="2015-12" db="EMBL/GenBank/DDBJ databases">
        <title>Update maize B73 reference genome by single molecule sequencing technologies.</title>
        <authorList>
            <consortium name="Maize Genome Sequencing Project"/>
            <person name="Ware D."/>
        </authorList>
    </citation>
    <scope>NUCLEOTIDE SEQUENCE</scope>
    <source>
        <tissue evidence="1">Seedling</tissue>
    </source>
</reference>
<organism evidence="1">
    <name type="scientific">Zea mays</name>
    <name type="common">Maize</name>
    <dbReference type="NCBI Taxonomy" id="4577"/>
    <lineage>
        <taxon>Eukaryota</taxon>
        <taxon>Viridiplantae</taxon>
        <taxon>Streptophyta</taxon>
        <taxon>Embryophyta</taxon>
        <taxon>Tracheophyta</taxon>
        <taxon>Spermatophyta</taxon>
        <taxon>Magnoliopsida</taxon>
        <taxon>Liliopsida</taxon>
        <taxon>Poales</taxon>
        <taxon>Poaceae</taxon>
        <taxon>PACMAD clade</taxon>
        <taxon>Panicoideae</taxon>
        <taxon>Andropogonodae</taxon>
        <taxon>Andropogoneae</taxon>
        <taxon>Tripsacinae</taxon>
        <taxon>Zea</taxon>
    </lineage>
</organism>
<protein>
    <submittedName>
        <fullName evidence="1">Uncharacterized protein</fullName>
    </submittedName>
</protein>
<dbReference type="EMBL" id="CM000781">
    <property type="protein sequence ID" value="AQK64459.1"/>
    <property type="molecule type" value="Genomic_DNA"/>
</dbReference>
<dbReference type="AlphaFoldDB" id="A0A1D6GMF4"/>